<feature type="binding site" evidence="12">
    <location>
        <position position="79"/>
    </location>
    <ligand>
        <name>Na(+)</name>
        <dbReference type="ChEBI" id="CHEBI:29101"/>
        <note>structural</note>
    </ligand>
</feature>
<evidence type="ECO:0000313" key="13">
    <source>
        <dbReference type="EMBL" id="WXL27614.1"/>
    </source>
</evidence>
<dbReference type="HAMAP" id="MF_00454">
    <property type="entry name" value="FluC"/>
    <property type="match status" value="1"/>
</dbReference>
<dbReference type="Pfam" id="PF02537">
    <property type="entry name" value="CRCB"/>
    <property type="match status" value="1"/>
</dbReference>
<evidence type="ECO:0000256" key="3">
    <source>
        <dbReference type="ARBA" id="ARBA00022519"/>
    </source>
</evidence>
<dbReference type="Proteomes" id="UP001476583">
    <property type="component" value="Chromosome"/>
</dbReference>
<dbReference type="EMBL" id="CP148074">
    <property type="protein sequence ID" value="WXL27614.1"/>
    <property type="molecule type" value="Genomic_DNA"/>
</dbReference>
<feature type="transmembrane region" description="Helical" evidence="12">
    <location>
        <begin position="35"/>
        <end position="57"/>
    </location>
</feature>
<evidence type="ECO:0000256" key="12">
    <source>
        <dbReference type="HAMAP-Rule" id="MF_00454"/>
    </source>
</evidence>
<comment type="similarity">
    <text evidence="10 12">Belongs to the fluoride channel Fluc/FEX (TC 1.A.43) family.</text>
</comment>
<evidence type="ECO:0000256" key="4">
    <source>
        <dbReference type="ARBA" id="ARBA00022692"/>
    </source>
</evidence>
<dbReference type="InterPro" id="IPR003691">
    <property type="entry name" value="FluC"/>
</dbReference>
<keyword evidence="2 12" id="KW-1003">Cell membrane</keyword>
<keyword evidence="9 12" id="KW-0407">Ion channel</keyword>
<dbReference type="PANTHER" id="PTHR28259:SF1">
    <property type="entry name" value="FLUORIDE EXPORT PROTEIN 1-RELATED"/>
    <property type="match status" value="1"/>
</dbReference>
<dbReference type="NCBIfam" id="NF010830">
    <property type="entry name" value="PRK14234.1"/>
    <property type="match status" value="1"/>
</dbReference>
<proteinExistence type="inferred from homology"/>
<feature type="transmembrane region" description="Helical" evidence="12">
    <location>
        <begin position="101"/>
        <end position="122"/>
    </location>
</feature>
<evidence type="ECO:0000256" key="10">
    <source>
        <dbReference type="ARBA" id="ARBA00035120"/>
    </source>
</evidence>
<evidence type="ECO:0000256" key="7">
    <source>
        <dbReference type="ARBA" id="ARBA00023065"/>
    </source>
</evidence>
<comment type="function">
    <text evidence="12">Fluoride-specific ion channel. Important for reducing fluoride concentration in the cell, thus reducing its toxicity.</text>
</comment>
<evidence type="ECO:0000256" key="11">
    <source>
        <dbReference type="ARBA" id="ARBA00035585"/>
    </source>
</evidence>
<organism evidence="13 14">
    <name type="scientific">Ectopseudomonas mendocina</name>
    <name type="common">Pseudomonas mendocina</name>
    <dbReference type="NCBI Taxonomy" id="300"/>
    <lineage>
        <taxon>Bacteria</taxon>
        <taxon>Pseudomonadati</taxon>
        <taxon>Pseudomonadota</taxon>
        <taxon>Gammaproteobacteria</taxon>
        <taxon>Pseudomonadales</taxon>
        <taxon>Pseudomonadaceae</taxon>
        <taxon>Ectopseudomonas</taxon>
    </lineage>
</organism>
<protein>
    <recommendedName>
        <fullName evidence="12">Fluoride-specific ion channel FluC</fullName>
    </recommendedName>
</protein>
<evidence type="ECO:0000256" key="2">
    <source>
        <dbReference type="ARBA" id="ARBA00022475"/>
    </source>
</evidence>
<keyword evidence="14" id="KW-1185">Reference proteome</keyword>
<sequence length="126" mass="13719">MMRLALAIALGGAVGSVLRFFLGQWVVAQWPRHFYLGTLTVNVLGCLCIGLLSALFLMRSDLPVELRSGLIVGVLGGFTTFSSFSLELFKLFEEGRTTEALVYLAVSVVTGILAVWAGFSLVRIYQ</sequence>
<keyword evidence="7 12" id="KW-0406">Ion transport</keyword>
<keyword evidence="12" id="KW-0479">Metal-binding</keyword>
<evidence type="ECO:0000256" key="1">
    <source>
        <dbReference type="ARBA" id="ARBA00004651"/>
    </source>
</evidence>
<name>A0ABZ2RKQ5_ECTME</name>
<evidence type="ECO:0000256" key="6">
    <source>
        <dbReference type="ARBA" id="ARBA00023053"/>
    </source>
</evidence>
<comment type="catalytic activity">
    <reaction evidence="11">
        <text>fluoride(in) = fluoride(out)</text>
        <dbReference type="Rhea" id="RHEA:76159"/>
        <dbReference type="ChEBI" id="CHEBI:17051"/>
    </reaction>
    <physiologicalReaction direction="left-to-right" evidence="11">
        <dbReference type="Rhea" id="RHEA:76160"/>
    </physiologicalReaction>
</comment>
<keyword evidence="3" id="KW-0997">Cell inner membrane</keyword>
<evidence type="ECO:0000256" key="8">
    <source>
        <dbReference type="ARBA" id="ARBA00023136"/>
    </source>
</evidence>
<evidence type="ECO:0000313" key="14">
    <source>
        <dbReference type="Proteomes" id="UP001476583"/>
    </source>
</evidence>
<keyword evidence="12" id="KW-0813">Transport</keyword>
<comment type="activity regulation">
    <text evidence="12">Na(+) is not transported, but it plays an essential structural role and its presence is essential for fluoride channel function.</text>
</comment>
<comment type="subcellular location">
    <subcellularLocation>
        <location evidence="1 12">Cell membrane</location>
        <topology evidence="1 12">Multi-pass membrane protein</topology>
    </subcellularLocation>
</comment>
<accession>A0ABZ2RKQ5</accession>
<gene>
    <name evidence="12 13" type="primary">crcB</name>
    <name evidence="12" type="synonym">fluC</name>
    <name evidence="13" type="ORF">WG219_09210</name>
</gene>
<keyword evidence="8 12" id="KW-0472">Membrane</keyword>
<keyword evidence="5 12" id="KW-1133">Transmembrane helix</keyword>
<evidence type="ECO:0000256" key="5">
    <source>
        <dbReference type="ARBA" id="ARBA00022989"/>
    </source>
</evidence>
<feature type="transmembrane region" description="Helical" evidence="12">
    <location>
        <begin position="69"/>
        <end position="89"/>
    </location>
</feature>
<evidence type="ECO:0000256" key="9">
    <source>
        <dbReference type="ARBA" id="ARBA00023303"/>
    </source>
</evidence>
<keyword evidence="4 12" id="KW-0812">Transmembrane</keyword>
<keyword evidence="6 12" id="KW-0915">Sodium</keyword>
<dbReference type="PANTHER" id="PTHR28259">
    <property type="entry name" value="FLUORIDE EXPORT PROTEIN 1-RELATED"/>
    <property type="match status" value="1"/>
</dbReference>
<dbReference type="NCBIfam" id="TIGR00494">
    <property type="entry name" value="crcB"/>
    <property type="match status" value="1"/>
</dbReference>
<feature type="binding site" evidence="12">
    <location>
        <position position="76"/>
    </location>
    <ligand>
        <name>Na(+)</name>
        <dbReference type="ChEBI" id="CHEBI:29101"/>
        <note>structural</note>
    </ligand>
</feature>
<reference evidence="13 14" key="1">
    <citation type="submission" date="2024-03" db="EMBL/GenBank/DDBJ databases">
        <title>Complete genome of BD2.</title>
        <authorList>
            <person name="Cao G."/>
        </authorList>
    </citation>
    <scope>NUCLEOTIDE SEQUENCE [LARGE SCALE GENOMIC DNA]</scope>
    <source>
        <strain evidence="13 14">BD2</strain>
    </source>
</reference>